<feature type="transmembrane region" description="Helical" evidence="6">
    <location>
        <begin position="441"/>
        <end position="459"/>
    </location>
</feature>
<dbReference type="PANTHER" id="PTHR22950:SF8">
    <property type="entry name" value="AMINO ACID TRANSPORTER (EUROFUNG)"/>
    <property type="match status" value="1"/>
</dbReference>
<dbReference type="InterPro" id="IPR013057">
    <property type="entry name" value="AA_transpt_TM"/>
</dbReference>
<comment type="subcellular location">
    <subcellularLocation>
        <location evidence="1">Membrane</location>
        <topology evidence="1">Multi-pass membrane protein</topology>
    </subcellularLocation>
</comment>
<feature type="transmembrane region" description="Helical" evidence="6">
    <location>
        <begin position="71"/>
        <end position="90"/>
    </location>
</feature>
<dbReference type="Proteomes" id="UP001562357">
    <property type="component" value="Unassembled WGS sequence"/>
</dbReference>
<feature type="transmembrane region" description="Helical" evidence="6">
    <location>
        <begin position="248"/>
        <end position="266"/>
    </location>
</feature>
<feature type="transmembrane region" description="Helical" evidence="6">
    <location>
        <begin position="328"/>
        <end position="352"/>
    </location>
</feature>
<protein>
    <recommendedName>
        <fullName evidence="7">Amino acid transporter transmembrane domain-containing protein</fullName>
    </recommendedName>
</protein>
<keyword evidence="4 6" id="KW-1133">Transmembrane helix</keyword>
<keyword evidence="5 6" id="KW-0472">Membrane</keyword>
<keyword evidence="9" id="KW-1185">Reference proteome</keyword>
<evidence type="ECO:0000313" key="8">
    <source>
        <dbReference type="EMBL" id="GAB0138044.1"/>
    </source>
</evidence>
<feature type="transmembrane region" description="Helical" evidence="6">
    <location>
        <begin position="145"/>
        <end position="170"/>
    </location>
</feature>
<evidence type="ECO:0000256" key="4">
    <source>
        <dbReference type="ARBA" id="ARBA00022989"/>
    </source>
</evidence>
<sequence>MSDTVVRDHALSEKAIREKDSSTSDLATSDNVLGAPIAGEVTDFEERRSDLEKQKTAEGNAHFHRLGWKRLTIVLIVEAIALGSLSLPAAFASLGMVAGVICCVGLGLIAIYTSDIVGKVKIVYPEVAHYADAGRLLMGRFGYEVVGAMFVLQLTFLVGSHCLTGTIAFLNITNNGACSVVFGVVSAIILLVIAIPPSFAEVAILGYIDFVSILLAIGITIIGTGVVAGQAPGGLSAVKWSAWPKEDLTFAEAFIAITNICFAYSFSMCQFSFMDEMHTPADYVKSIWSLGLIEIFIYTITGAVVYAFVGVDVKSPSLLSAGHTLSKIAFGVALPVIFISGSINTTVIGRYIHGRMYKDSVTRFINTPKGWTTWLAVITTITVAAFIIAEVIPIFNDLLSISSSLFISGFTFYLPAWMWFKLLRKGKWYSRENLPNSIMNALCFLIGIVVLVCGTYASVNDIIKSFNAGTTRGVFSCAPIG</sequence>
<dbReference type="Pfam" id="PF01490">
    <property type="entry name" value="Aa_trans"/>
    <property type="match status" value="1"/>
</dbReference>
<feature type="domain" description="Amino acid transporter transmembrane" evidence="7">
    <location>
        <begin position="65"/>
        <end position="458"/>
    </location>
</feature>
<organism evidence="8 9">
    <name type="scientific">Epichloe bromicola</name>
    <dbReference type="NCBI Taxonomy" id="79588"/>
    <lineage>
        <taxon>Eukaryota</taxon>
        <taxon>Fungi</taxon>
        <taxon>Dikarya</taxon>
        <taxon>Ascomycota</taxon>
        <taxon>Pezizomycotina</taxon>
        <taxon>Sordariomycetes</taxon>
        <taxon>Hypocreomycetidae</taxon>
        <taxon>Hypocreales</taxon>
        <taxon>Clavicipitaceae</taxon>
        <taxon>Epichloe</taxon>
    </lineage>
</organism>
<evidence type="ECO:0000256" key="6">
    <source>
        <dbReference type="SAM" id="Phobius"/>
    </source>
</evidence>
<feature type="transmembrane region" description="Helical" evidence="6">
    <location>
        <begin position="373"/>
        <end position="395"/>
    </location>
</feature>
<dbReference type="EMBL" id="BAAFGZ010000350">
    <property type="protein sequence ID" value="GAB0138044.1"/>
    <property type="molecule type" value="Genomic_DNA"/>
</dbReference>
<gene>
    <name evidence="8" type="primary">g6291</name>
    <name evidence="8" type="ORF">EsDP_00006291</name>
</gene>
<feature type="transmembrane region" description="Helical" evidence="6">
    <location>
        <begin position="287"/>
        <end position="308"/>
    </location>
</feature>
<evidence type="ECO:0000256" key="5">
    <source>
        <dbReference type="ARBA" id="ARBA00023136"/>
    </source>
</evidence>
<comment type="similarity">
    <text evidence="2">Belongs to the amino acid/polyamine transporter 2 family.</text>
</comment>
<feature type="transmembrane region" description="Helical" evidence="6">
    <location>
        <begin position="176"/>
        <end position="195"/>
    </location>
</feature>
<evidence type="ECO:0000256" key="3">
    <source>
        <dbReference type="ARBA" id="ARBA00022692"/>
    </source>
</evidence>
<reference evidence="9" key="1">
    <citation type="submission" date="2024-06" db="EMBL/GenBank/DDBJ databases">
        <title>Draft Genome Sequences of Epichloe bromicola Strains Isolated from Elymus ciliaris.</title>
        <authorList>
            <consortium name="Epichloe bromicola genome sequencing consortium"/>
            <person name="Miura A."/>
            <person name="Imano S."/>
            <person name="Ashida A."/>
            <person name="Sato I."/>
            <person name="Chiba S."/>
            <person name="Tanaka A."/>
            <person name="Camagna M."/>
            <person name="Takemoto D."/>
        </authorList>
    </citation>
    <scope>NUCLEOTIDE SEQUENCE [LARGE SCALE GENOMIC DNA]</scope>
    <source>
        <strain evidence="9">DP</strain>
    </source>
</reference>
<evidence type="ECO:0000259" key="7">
    <source>
        <dbReference type="Pfam" id="PF01490"/>
    </source>
</evidence>
<accession>A0ABQ0CX59</accession>
<feature type="transmembrane region" description="Helical" evidence="6">
    <location>
        <begin position="96"/>
        <end position="113"/>
    </location>
</feature>
<comment type="caution">
    <text evidence="8">The sequence shown here is derived from an EMBL/GenBank/DDBJ whole genome shotgun (WGS) entry which is preliminary data.</text>
</comment>
<dbReference type="PANTHER" id="PTHR22950">
    <property type="entry name" value="AMINO ACID TRANSPORTER"/>
    <property type="match status" value="1"/>
</dbReference>
<evidence type="ECO:0000313" key="9">
    <source>
        <dbReference type="Proteomes" id="UP001562357"/>
    </source>
</evidence>
<feature type="transmembrane region" description="Helical" evidence="6">
    <location>
        <begin position="401"/>
        <end position="420"/>
    </location>
</feature>
<feature type="transmembrane region" description="Helical" evidence="6">
    <location>
        <begin position="207"/>
        <end position="228"/>
    </location>
</feature>
<keyword evidence="3 6" id="KW-0812">Transmembrane</keyword>
<evidence type="ECO:0000256" key="2">
    <source>
        <dbReference type="ARBA" id="ARBA00008066"/>
    </source>
</evidence>
<proteinExistence type="inferred from homology"/>
<evidence type="ECO:0000256" key="1">
    <source>
        <dbReference type="ARBA" id="ARBA00004141"/>
    </source>
</evidence>
<name>A0ABQ0CX59_9HYPO</name>